<feature type="binding site" evidence="9">
    <location>
        <position position="102"/>
    </location>
    <ligand>
        <name>Fe(2+)</name>
        <dbReference type="ChEBI" id="CHEBI:29033"/>
    </ligand>
</feature>
<dbReference type="OrthoDB" id="9795636at2"/>
<dbReference type="GO" id="GO:0019509">
    <property type="term" value="P:L-methionine salvage from methylthioadenosine"/>
    <property type="evidence" value="ECO:0007669"/>
    <property type="project" value="UniProtKB-UniRule"/>
</dbReference>
<dbReference type="GO" id="GO:0016151">
    <property type="term" value="F:nickel cation binding"/>
    <property type="evidence" value="ECO:0007669"/>
    <property type="project" value="UniProtKB-UniRule"/>
</dbReference>
<dbReference type="PANTHER" id="PTHR23418">
    <property type="entry name" value="ACIREDUCTONE DIOXYGENASE"/>
    <property type="match status" value="1"/>
</dbReference>
<dbReference type="GO" id="GO:0010308">
    <property type="term" value="F:acireductone dioxygenase (Ni2+-requiring) activity"/>
    <property type="evidence" value="ECO:0007669"/>
    <property type="project" value="UniProtKB-UniRule"/>
</dbReference>
<dbReference type="EC" id="1.13.11.54" evidence="9"/>
<dbReference type="STRING" id="40571.SAMN05660733_00703"/>
<dbReference type="EC" id="1.13.11.53" evidence="9"/>
<comment type="cofactor">
    <cofactor evidence="9">
        <name>Fe(2+)</name>
        <dbReference type="ChEBI" id="CHEBI:29033"/>
    </cofactor>
    <text evidence="9">Binds 1 Fe(2+) cation per monomer.</text>
</comment>
<dbReference type="Pfam" id="PF03079">
    <property type="entry name" value="ARD"/>
    <property type="match status" value="1"/>
</dbReference>
<dbReference type="UniPathway" id="UPA00904">
    <property type="reaction ID" value="UER00878"/>
</dbReference>
<dbReference type="SUPFAM" id="SSF51182">
    <property type="entry name" value="RmlC-like cupins"/>
    <property type="match status" value="1"/>
</dbReference>
<keyword evidence="6 9" id="KW-0560">Oxidoreductase</keyword>
<evidence type="ECO:0000313" key="10">
    <source>
        <dbReference type="EMBL" id="SMC60286.1"/>
    </source>
</evidence>
<name>A0A1W2AHW4_9PSEU</name>
<protein>
    <recommendedName>
        <fullName evidence="9">Acireductone dioxygenase</fullName>
    </recommendedName>
    <alternativeName>
        <fullName evidence="9">1,2-dihydroxy-3-keto-5-methylthiopentene dioxygenase</fullName>
        <shortName evidence="9">DHK-MTPene dioxygenase</shortName>
    </alternativeName>
    <alternativeName>
        <fullName evidence="9">Acireductone dioxygenase (Fe(2+)-requiring)</fullName>
        <shortName evidence="9">ARD'</shortName>
        <shortName evidence="9">Fe-ARD</shortName>
        <ecNumber evidence="9">1.13.11.54</ecNumber>
    </alternativeName>
    <alternativeName>
        <fullName evidence="9">Acireductone dioxygenase (Ni(2+)-requiring)</fullName>
        <shortName evidence="9">ARD</shortName>
        <shortName evidence="9">Ni-ARD</shortName>
        <ecNumber evidence="9">1.13.11.53</ecNumber>
    </alternativeName>
</protein>
<evidence type="ECO:0000256" key="9">
    <source>
        <dbReference type="HAMAP-Rule" id="MF_01682"/>
    </source>
</evidence>
<evidence type="ECO:0000256" key="8">
    <source>
        <dbReference type="ARBA" id="ARBA00023167"/>
    </source>
</evidence>
<feature type="binding site" evidence="9">
    <location>
        <position position="146"/>
    </location>
    <ligand>
        <name>Ni(2+)</name>
        <dbReference type="ChEBI" id="CHEBI:49786"/>
    </ligand>
</feature>
<feature type="binding site" evidence="9">
    <location>
        <position position="102"/>
    </location>
    <ligand>
        <name>Ni(2+)</name>
        <dbReference type="ChEBI" id="CHEBI:49786"/>
    </ligand>
</feature>
<keyword evidence="4 9" id="KW-0479">Metal-binding</keyword>
<evidence type="ECO:0000256" key="4">
    <source>
        <dbReference type="ARBA" id="ARBA00022723"/>
    </source>
</evidence>
<evidence type="ECO:0000256" key="2">
    <source>
        <dbReference type="ARBA" id="ARBA00022596"/>
    </source>
</evidence>
<dbReference type="InterPro" id="IPR014710">
    <property type="entry name" value="RmlC-like_jellyroll"/>
</dbReference>
<comment type="pathway">
    <text evidence="9">Amino-acid biosynthesis; L-methionine biosynthesis via salvage pathway; L-methionine from S-methyl-5-thio-alpha-D-ribose 1-phosphate: step 5/6.</text>
</comment>
<dbReference type="InterPro" id="IPR004313">
    <property type="entry name" value="ARD"/>
</dbReference>
<dbReference type="AlphaFoldDB" id="A0A1W2AHW4"/>
<feature type="site" description="May play a role in metal incorporation in vivo" evidence="9">
    <location>
        <position position="101"/>
    </location>
</feature>
<dbReference type="RefSeq" id="WP_030476154.1">
    <property type="nucleotide sequence ID" value="NZ_FWYC01000003.1"/>
</dbReference>
<dbReference type="GO" id="GO:0019284">
    <property type="term" value="P:L-methionine salvage from S-adenosylmethionine"/>
    <property type="evidence" value="ECO:0007669"/>
    <property type="project" value="InterPro"/>
</dbReference>
<evidence type="ECO:0000256" key="1">
    <source>
        <dbReference type="ARBA" id="ARBA00000428"/>
    </source>
</evidence>
<feature type="site" description="May play a role in transmitting local conformational changes" evidence="9">
    <location>
        <position position="107"/>
    </location>
</feature>
<keyword evidence="7 9" id="KW-0408">Iron</keyword>
<comment type="similarity">
    <text evidence="9">Belongs to the acireductone dioxygenase (ARD) family.</text>
</comment>
<evidence type="ECO:0000256" key="7">
    <source>
        <dbReference type="ARBA" id="ARBA00023004"/>
    </source>
</evidence>
<comment type="catalytic activity">
    <reaction evidence="1 9">
        <text>1,2-dihydroxy-5-(methylsulfanyl)pent-1-en-3-one + O2 = 4-methylsulfanyl-2-oxobutanoate + formate + 2 H(+)</text>
        <dbReference type="Rhea" id="RHEA:24504"/>
        <dbReference type="ChEBI" id="CHEBI:15378"/>
        <dbReference type="ChEBI" id="CHEBI:15379"/>
        <dbReference type="ChEBI" id="CHEBI:15740"/>
        <dbReference type="ChEBI" id="CHEBI:16723"/>
        <dbReference type="ChEBI" id="CHEBI:49252"/>
        <dbReference type="EC" id="1.13.11.54"/>
    </reaction>
</comment>
<comment type="catalytic activity">
    <reaction evidence="9">
        <text>1,2-dihydroxy-5-(methylsulfanyl)pent-1-en-3-one + O2 = 3-(methylsulfanyl)propanoate + CO + formate + 2 H(+)</text>
        <dbReference type="Rhea" id="RHEA:14161"/>
        <dbReference type="ChEBI" id="CHEBI:15378"/>
        <dbReference type="ChEBI" id="CHEBI:15379"/>
        <dbReference type="ChEBI" id="CHEBI:15740"/>
        <dbReference type="ChEBI" id="CHEBI:17245"/>
        <dbReference type="ChEBI" id="CHEBI:49016"/>
        <dbReference type="ChEBI" id="CHEBI:49252"/>
        <dbReference type="EC" id="1.13.11.53"/>
    </reaction>
</comment>
<evidence type="ECO:0000313" key="11">
    <source>
        <dbReference type="Proteomes" id="UP000192840"/>
    </source>
</evidence>
<dbReference type="eggNOG" id="COG1791">
    <property type="taxonomic scope" value="Bacteria"/>
</dbReference>
<evidence type="ECO:0000256" key="3">
    <source>
        <dbReference type="ARBA" id="ARBA00022605"/>
    </source>
</evidence>
<reference evidence="11" key="1">
    <citation type="submission" date="2017-04" db="EMBL/GenBank/DDBJ databases">
        <authorList>
            <person name="Varghese N."/>
            <person name="Submissions S."/>
        </authorList>
    </citation>
    <scope>NUCLEOTIDE SEQUENCE [LARGE SCALE GENOMIC DNA]</scope>
    <source>
        <strain evidence="11">DSM 44073</strain>
    </source>
</reference>
<feature type="binding site" evidence="9">
    <location>
        <position position="108"/>
    </location>
    <ligand>
        <name>Ni(2+)</name>
        <dbReference type="ChEBI" id="CHEBI:49786"/>
    </ligand>
</feature>
<dbReference type="PANTHER" id="PTHR23418:SF0">
    <property type="entry name" value="ACIREDUCTONE DIOXYGENASE"/>
    <property type="match status" value="1"/>
</dbReference>
<dbReference type="Proteomes" id="UP000192840">
    <property type="component" value="Unassembled WGS sequence"/>
</dbReference>
<keyword evidence="2 9" id="KW-0533">Nickel</keyword>
<dbReference type="GO" id="GO:0005506">
    <property type="term" value="F:iron ion binding"/>
    <property type="evidence" value="ECO:0007669"/>
    <property type="project" value="UniProtKB-UniRule"/>
</dbReference>
<organism evidence="10 11">
    <name type="scientific">Lentzea albidocapillata</name>
    <dbReference type="NCBI Taxonomy" id="40571"/>
    <lineage>
        <taxon>Bacteria</taxon>
        <taxon>Bacillati</taxon>
        <taxon>Actinomycetota</taxon>
        <taxon>Actinomycetes</taxon>
        <taxon>Pseudonocardiales</taxon>
        <taxon>Pseudonocardiaceae</taxon>
        <taxon>Lentzea</taxon>
    </lineage>
</organism>
<dbReference type="InterPro" id="IPR023956">
    <property type="entry name" value="ARD_bac"/>
</dbReference>
<dbReference type="CDD" id="cd02232">
    <property type="entry name" value="cupin_ARD"/>
    <property type="match status" value="1"/>
</dbReference>
<dbReference type="InterPro" id="IPR011051">
    <property type="entry name" value="RmlC_Cupin_sf"/>
</dbReference>
<keyword evidence="8 9" id="KW-0486">Methionine biosynthesis</keyword>
<keyword evidence="5 9" id="KW-0223">Dioxygenase</keyword>
<comment type="cofactor">
    <cofactor evidence="9">
        <name>Ni(2+)</name>
        <dbReference type="ChEBI" id="CHEBI:49786"/>
    </cofactor>
    <text evidence="9">Binds 1 nickel ion per monomer.</text>
</comment>
<comment type="subunit">
    <text evidence="9">Monomer.</text>
</comment>
<dbReference type="HAMAP" id="MF_01682">
    <property type="entry name" value="Salvage_MtnD"/>
    <property type="match status" value="1"/>
</dbReference>
<proteinExistence type="inferred from homology"/>
<feature type="binding site" evidence="9">
    <location>
        <position position="104"/>
    </location>
    <ligand>
        <name>Ni(2+)</name>
        <dbReference type="ChEBI" id="CHEBI:49786"/>
    </ligand>
</feature>
<keyword evidence="3 9" id="KW-0028">Amino-acid biosynthesis</keyword>
<accession>A0A1W2AHW4</accession>
<gene>
    <name evidence="9" type="primary">mtnD</name>
    <name evidence="10" type="ORF">SAMN05660733_00703</name>
</gene>
<feature type="binding site" evidence="9">
    <location>
        <position position="108"/>
    </location>
    <ligand>
        <name>Fe(2+)</name>
        <dbReference type="ChEBI" id="CHEBI:29033"/>
    </ligand>
</feature>
<evidence type="ECO:0000256" key="5">
    <source>
        <dbReference type="ARBA" id="ARBA00022964"/>
    </source>
</evidence>
<feature type="binding site" evidence="9">
    <location>
        <position position="104"/>
    </location>
    <ligand>
        <name>Fe(2+)</name>
        <dbReference type="ChEBI" id="CHEBI:29033"/>
    </ligand>
</feature>
<dbReference type="Gene3D" id="2.60.120.10">
    <property type="entry name" value="Jelly Rolls"/>
    <property type="match status" value="1"/>
</dbReference>
<evidence type="ECO:0000256" key="6">
    <source>
        <dbReference type="ARBA" id="ARBA00023002"/>
    </source>
</evidence>
<sequence>MALLQVIPENDGNAVLLRTTDVGLIAEELARFGISLQQWPTVELPPDVGQAEVLAAYGAEVDRLRADEGFRLVDVVRLRPDDSDPEWPAKAKAAREKFLDEHTHDEDEVRFFVEGRGCFYLHLGDRIYAVVCEAGDLMSVPAGTRHWFDMGTVPEFCAIRFFEEEDGWIAGFTGDTISSRMPSLDGLLAPSHQVRT</sequence>
<dbReference type="EMBL" id="FWYC01000003">
    <property type="protein sequence ID" value="SMC60286.1"/>
    <property type="molecule type" value="Genomic_DNA"/>
</dbReference>
<dbReference type="GO" id="GO:0010309">
    <property type="term" value="F:acireductone dioxygenase [iron(II)-requiring] activity"/>
    <property type="evidence" value="ECO:0007669"/>
    <property type="project" value="UniProtKB-UniRule"/>
</dbReference>
<feature type="site" description="Important to generate the dianion" evidence="9">
    <location>
        <position position="110"/>
    </location>
</feature>
<feature type="binding site" evidence="9">
    <location>
        <position position="146"/>
    </location>
    <ligand>
        <name>Fe(2+)</name>
        <dbReference type="ChEBI" id="CHEBI:29033"/>
    </ligand>
</feature>
<keyword evidence="11" id="KW-1185">Reference proteome</keyword>
<comment type="function">
    <text evidence="9">Catalyzes 2 different reactions between oxygene and the acireductone 1,2-dihydroxy-3-keto-5-methylthiopentene (DHK-MTPene) depending upon the metal bound in the active site. Fe-containing acireductone dioxygenase (Fe-ARD) produces formate and 2-keto-4-methylthiobutyrate (KMTB), the alpha-ketoacid precursor of methionine in the methionine recycle pathway. Ni-containing acireductone dioxygenase (Ni-ARD) produces methylthiopropionate, carbon monoxide and formate, and does not lie on the methionine recycle pathway.</text>
</comment>